<gene>
    <name evidence="1" type="ORF">APY94_12085</name>
</gene>
<organism evidence="1 2">
    <name type="scientific">Thermococcus celericrescens</name>
    <dbReference type="NCBI Taxonomy" id="227598"/>
    <lineage>
        <taxon>Archaea</taxon>
        <taxon>Methanobacteriati</taxon>
        <taxon>Methanobacteriota</taxon>
        <taxon>Thermococci</taxon>
        <taxon>Thermococcales</taxon>
        <taxon>Thermococcaceae</taxon>
        <taxon>Thermococcus</taxon>
    </lineage>
</organism>
<dbReference type="RefSeq" id="WP_058939863.1">
    <property type="nucleotide sequence ID" value="NZ_LLYW01000050.1"/>
</dbReference>
<sequence>MSRKTLSFFAVILVFLLPFLPVKAVEITVDGESYVYPLGSAIEISYIHSVERSPVVEVLVANDSGFYAVEMKWKDFGAGLPEDIQNLTDGFYVKKTRDYLGKEFRYWFIPINHANITVDGSPVIVNSDGGRQIVVDFRIKRVPLIMKLIGRW</sequence>
<reference evidence="1 2" key="1">
    <citation type="submission" date="2015-10" db="EMBL/GenBank/DDBJ databases">
        <title>Draft genome sequence of Thermococcus celericrescens strain DSM 17994.</title>
        <authorList>
            <person name="Hong S.-J."/>
            <person name="Park C.-E."/>
            <person name="Shin J.-H."/>
        </authorList>
    </citation>
    <scope>NUCLEOTIDE SEQUENCE [LARGE SCALE GENOMIC DNA]</scope>
    <source>
        <strain evidence="1 2">DSM 17994</strain>
    </source>
</reference>
<dbReference type="AlphaFoldDB" id="A0A100XVR2"/>
<proteinExistence type="predicted"/>
<dbReference type="Pfam" id="PF08905">
    <property type="entry name" value="DUF1850"/>
    <property type="match status" value="1"/>
</dbReference>
<evidence type="ECO:0000313" key="2">
    <source>
        <dbReference type="Proteomes" id="UP000053462"/>
    </source>
</evidence>
<evidence type="ECO:0008006" key="3">
    <source>
        <dbReference type="Google" id="ProtNLM"/>
    </source>
</evidence>
<dbReference type="InterPro" id="IPR015001">
    <property type="entry name" value="DUF1850"/>
</dbReference>
<dbReference type="STRING" id="227598.APY94_12085"/>
<protein>
    <recommendedName>
        <fullName evidence="3">DUF1850 domain-containing protein</fullName>
    </recommendedName>
</protein>
<evidence type="ECO:0000313" key="1">
    <source>
        <dbReference type="EMBL" id="KUH31678.1"/>
    </source>
</evidence>
<keyword evidence="2" id="KW-1185">Reference proteome</keyword>
<name>A0A100XVR2_9EURY</name>
<comment type="caution">
    <text evidence="1">The sequence shown here is derived from an EMBL/GenBank/DDBJ whole genome shotgun (WGS) entry which is preliminary data.</text>
</comment>
<accession>A0A100XVR2</accession>
<dbReference type="Proteomes" id="UP000053462">
    <property type="component" value="Unassembled WGS sequence"/>
</dbReference>
<dbReference type="OrthoDB" id="103636at2157"/>
<dbReference type="EMBL" id="LLYW01000050">
    <property type="protein sequence ID" value="KUH31678.1"/>
    <property type="molecule type" value="Genomic_DNA"/>
</dbReference>